<evidence type="ECO:0000313" key="6">
    <source>
        <dbReference type="Proteomes" id="UP000029986"/>
    </source>
</evidence>
<name>A0A097R2Y7_HAFAL</name>
<dbReference type="AlphaFoldDB" id="A0A097R2Y7"/>
<organism evidence="5 6">
    <name type="scientific">Hafnia alvei FB1</name>
    <dbReference type="NCBI Taxonomy" id="1453496"/>
    <lineage>
        <taxon>Bacteria</taxon>
        <taxon>Pseudomonadati</taxon>
        <taxon>Pseudomonadota</taxon>
        <taxon>Gammaproteobacteria</taxon>
        <taxon>Enterobacterales</taxon>
        <taxon>Hafniaceae</taxon>
        <taxon>Hafnia</taxon>
    </lineage>
</organism>
<reference evidence="5 6" key="1">
    <citation type="journal article" date="2014" name="Gut Pathog.">
        <title>Gene clusters of Hafnia alvei strain FB1 important in survival and pathogenesis: a draft genome perspective.</title>
        <authorList>
            <person name="Tan J.Y."/>
            <person name="Yin W.F."/>
            <person name="Chan K.G."/>
        </authorList>
    </citation>
    <scope>NUCLEOTIDE SEQUENCE [LARGE SCALE GENOMIC DNA]</scope>
    <source>
        <strain evidence="5 6">FB1</strain>
    </source>
</reference>
<evidence type="ECO:0000259" key="4">
    <source>
        <dbReference type="PROSITE" id="PS01124"/>
    </source>
</evidence>
<keyword evidence="3" id="KW-0804">Transcription</keyword>
<dbReference type="GO" id="GO:0003700">
    <property type="term" value="F:DNA-binding transcription factor activity"/>
    <property type="evidence" value="ECO:0007669"/>
    <property type="project" value="InterPro"/>
</dbReference>
<feature type="domain" description="HTH araC/xylS-type" evidence="4">
    <location>
        <begin position="7"/>
        <end position="107"/>
    </location>
</feature>
<dbReference type="InterPro" id="IPR009057">
    <property type="entry name" value="Homeodomain-like_sf"/>
</dbReference>
<dbReference type="SUPFAM" id="SSF46689">
    <property type="entry name" value="Homeodomain-like"/>
    <property type="match status" value="2"/>
</dbReference>
<dbReference type="KEGG" id="hav:AT03_12300"/>
<keyword evidence="2" id="KW-0238">DNA-binding</keyword>
<dbReference type="PANTHER" id="PTHR47504:SF5">
    <property type="entry name" value="RIGHT ORIGIN-BINDING PROTEIN"/>
    <property type="match status" value="1"/>
</dbReference>
<dbReference type="PANTHER" id="PTHR47504">
    <property type="entry name" value="RIGHT ORIGIN-BINDING PROTEIN"/>
    <property type="match status" value="1"/>
</dbReference>
<dbReference type="Proteomes" id="UP000029986">
    <property type="component" value="Chromosome"/>
</dbReference>
<dbReference type="Gene3D" id="1.10.10.60">
    <property type="entry name" value="Homeodomain-like"/>
    <property type="match status" value="2"/>
</dbReference>
<dbReference type="SMART" id="SM00342">
    <property type="entry name" value="HTH_ARAC"/>
    <property type="match status" value="1"/>
</dbReference>
<dbReference type="RefSeq" id="WP_025796952.1">
    <property type="nucleotide sequence ID" value="NZ_CP009706.1"/>
</dbReference>
<sequence>MSEVIVSELIQWIEGQLQLSEAIKVDAIAAKSGYSKWYLQREFKQRKGLSIAEYVRKRRLHEAATLLCASELPIIDIALKYGFSSQQTFSRVFRAHFETSPAKFRDKRQYPNLDEVMEMNKRD</sequence>
<dbReference type="EMBL" id="CP009706">
    <property type="protein sequence ID" value="AIU73088.1"/>
    <property type="molecule type" value="Genomic_DNA"/>
</dbReference>
<dbReference type="InterPro" id="IPR050959">
    <property type="entry name" value="MarA-like"/>
</dbReference>
<proteinExistence type="predicted"/>
<dbReference type="GO" id="GO:0043565">
    <property type="term" value="F:sequence-specific DNA binding"/>
    <property type="evidence" value="ECO:0007669"/>
    <property type="project" value="InterPro"/>
</dbReference>
<dbReference type="HOGENOM" id="CLU_000445_81_14_6"/>
<dbReference type="PRINTS" id="PR00032">
    <property type="entry name" value="HTHARAC"/>
</dbReference>
<dbReference type="InterPro" id="IPR018062">
    <property type="entry name" value="HTH_AraC-typ_CS"/>
</dbReference>
<protein>
    <submittedName>
        <fullName evidence="5">AraC family transcriptional regulator</fullName>
    </submittedName>
</protein>
<dbReference type="PROSITE" id="PS00041">
    <property type="entry name" value="HTH_ARAC_FAMILY_1"/>
    <property type="match status" value="1"/>
</dbReference>
<evidence type="ECO:0000256" key="1">
    <source>
        <dbReference type="ARBA" id="ARBA00023015"/>
    </source>
</evidence>
<dbReference type="InterPro" id="IPR020449">
    <property type="entry name" value="Tscrpt_reg_AraC-type_HTH"/>
</dbReference>
<accession>A0A097R2Y7</accession>
<gene>
    <name evidence="5" type="ORF">AT03_12300</name>
</gene>
<dbReference type="Pfam" id="PF12833">
    <property type="entry name" value="HTH_18"/>
    <property type="match status" value="1"/>
</dbReference>
<keyword evidence="1" id="KW-0805">Transcription regulation</keyword>
<dbReference type="PROSITE" id="PS01124">
    <property type="entry name" value="HTH_ARAC_FAMILY_2"/>
    <property type="match status" value="1"/>
</dbReference>
<evidence type="ECO:0000256" key="3">
    <source>
        <dbReference type="ARBA" id="ARBA00023163"/>
    </source>
</evidence>
<evidence type="ECO:0000313" key="5">
    <source>
        <dbReference type="EMBL" id="AIU73088.1"/>
    </source>
</evidence>
<dbReference type="OrthoDB" id="282744at2"/>
<evidence type="ECO:0000256" key="2">
    <source>
        <dbReference type="ARBA" id="ARBA00023125"/>
    </source>
</evidence>
<dbReference type="eggNOG" id="COG2207">
    <property type="taxonomic scope" value="Bacteria"/>
</dbReference>
<dbReference type="InterPro" id="IPR018060">
    <property type="entry name" value="HTH_AraC"/>
</dbReference>
<dbReference type="PATRIC" id="fig|1453496.5.peg.2499"/>
<keyword evidence="6" id="KW-1185">Reference proteome</keyword>